<organism evidence="1 2">
    <name type="scientific">Phytophthora megakarya</name>
    <dbReference type="NCBI Taxonomy" id="4795"/>
    <lineage>
        <taxon>Eukaryota</taxon>
        <taxon>Sar</taxon>
        <taxon>Stramenopiles</taxon>
        <taxon>Oomycota</taxon>
        <taxon>Peronosporomycetes</taxon>
        <taxon>Peronosporales</taxon>
        <taxon>Peronosporaceae</taxon>
        <taxon>Phytophthora</taxon>
    </lineage>
</organism>
<proteinExistence type="predicted"/>
<evidence type="ECO:0000313" key="1">
    <source>
        <dbReference type="EMBL" id="OWZ03336.1"/>
    </source>
</evidence>
<protein>
    <submittedName>
        <fullName evidence="1">Nuclease HARBI1</fullName>
    </submittedName>
</protein>
<comment type="caution">
    <text evidence="1">The sequence shown here is derived from an EMBL/GenBank/DDBJ whole genome shotgun (WGS) entry which is preliminary data.</text>
</comment>
<name>A0A225VCB1_9STRA</name>
<dbReference type="OrthoDB" id="1681765at2759"/>
<gene>
    <name evidence="1" type="ORF">PHMEG_00024951</name>
</gene>
<dbReference type="AlphaFoldDB" id="A0A225VCB1"/>
<keyword evidence="2" id="KW-1185">Reference proteome</keyword>
<dbReference type="EMBL" id="NBNE01005583">
    <property type="protein sequence ID" value="OWZ03336.1"/>
    <property type="molecule type" value="Genomic_DNA"/>
</dbReference>
<evidence type="ECO:0000313" key="2">
    <source>
        <dbReference type="Proteomes" id="UP000198211"/>
    </source>
</evidence>
<dbReference type="Proteomes" id="UP000198211">
    <property type="component" value="Unassembled WGS sequence"/>
</dbReference>
<reference evidence="2" key="1">
    <citation type="submission" date="2017-03" db="EMBL/GenBank/DDBJ databases">
        <title>Phytopthora megakarya and P. palmivora, two closely related causual agents of cacao black pod achieved similar genome size and gene model numbers by different mechanisms.</title>
        <authorList>
            <person name="Ali S."/>
            <person name="Shao J."/>
            <person name="Larry D.J."/>
            <person name="Kronmiller B."/>
            <person name="Shen D."/>
            <person name="Strem M.D."/>
            <person name="Melnick R.L."/>
            <person name="Guiltinan M.J."/>
            <person name="Tyler B.M."/>
            <person name="Meinhardt L.W."/>
            <person name="Bailey B.A."/>
        </authorList>
    </citation>
    <scope>NUCLEOTIDE SEQUENCE [LARGE SCALE GENOMIC DNA]</scope>
    <source>
        <strain evidence="2">zdho120</strain>
    </source>
</reference>
<sequence length="158" mass="17987">MDHFRMDKQTFDGLYDICKPYLSTKIKYHKEILAVTLDWLVRAASCGDQEPTFRLACSTVRCYRRAGLHAIIRALLNSIIVPRAASVSFTETFPFFDQTVAAIDGIHVPIVVAAADMECLRNRKGWTSTNFLIAADWEMHIVPSYILGLKGQLMNQWF</sequence>
<accession>A0A225VCB1</accession>